<dbReference type="SUPFAM" id="SSF54637">
    <property type="entry name" value="Thioesterase/thiol ester dehydrase-isomerase"/>
    <property type="match status" value="1"/>
</dbReference>
<protein>
    <recommendedName>
        <fullName evidence="8">CCAAT-binding factor domain-containing protein</fullName>
    </recommendedName>
</protein>
<feature type="region of interest" description="Disordered" evidence="2">
    <location>
        <begin position="1"/>
        <end position="89"/>
    </location>
</feature>
<feature type="compositionally biased region" description="Polar residues" evidence="2">
    <location>
        <begin position="15"/>
        <end position="32"/>
    </location>
</feature>
<keyword evidence="3" id="KW-1133">Transmembrane helix</keyword>
<dbReference type="Gene3D" id="3.10.129.10">
    <property type="entry name" value="Hotdog Thioesterase"/>
    <property type="match status" value="1"/>
</dbReference>
<feature type="compositionally biased region" description="Acidic residues" evidence="2">
    <location>
        <begin position="928"/>
        <end position="954"/>
    </location>
</feature>
<dbReference type="InterPro" id="IPR006683">
    <property type="entry name" value="Thioestr_dom"/>
</dbReference>
<proteinExistence type="inferred from homology"/>
<sequence>MSGAKGPRAADLKPQPQQSAGRALSVTTSPNDRQPPKSGKASKRKHQQDDKASNPVTKRKRPTTQQSSSAKPVDVDGNGDATQRTDASNLQSALLDEILALGGNEEDLELIGDLESESETEGLALDNRLADDSKLREDVRALASQLGLEGLDANVDEEEASEVEEARQDFKPGEPEDEAQAASSTIVSSRETHASATKDNGLRKQFKFEPRADWHAVQLSPLPEPISDEIDPYIGAVESLKAHARVLLDDDANAYSKSVLASSSHKFLSTIMASGTLTDKVSALTLAIQESPLHNIKAFDALMSLASKRSRGQAIGALGALVDLLGPGLILPSSRRLRTFHSQRGLLGVLQKHNIRRWTMTQQLPGALTEAHLIGWAYEDWLKATYFQIIQYLEVWCGDEIEYSRTRSLDFVFALLKDKPEQETNLLRLLVNKLGDRDRKISSRASYLLLQLQNSHPGMKLVVIRAVEQEVLLRPGQSSRAKYYAVGTLNQTILSTRDPKTAEALLSCYFEIFVTLLKGSVLGRDDAPKDDSTSGVRGRSQRGKPKTVTPPTERDAVEKLVSAVLTGINRAAPFLPANDPIMEAHIDTLFRIAHSANFNTSIQALILIQQLSSTRHVAHDRFYRTLYESLLDPRLTTSSKQALYLNLLLRSLKADVDSRRVKAFVKRMLQILGLHQPSFACGILYIVLQLRLQFPDLRALLEDAEEHGDAEVAASLTPGDLSNVVTSATDYDGRKRDPEHSNAQNSCLWEIAPLLWHFHPSVPVLALSVIDSDETVQKPDLESHSLIRFLDKFVYRNPKATEANRGVSIMQPLQASSDASNIYLGKKHGASTTTINHPNFWNKKIEQVAADDVFFHHYFEHTGKQSKPQAPSRIEPLGDSDNEDEDEIWKALTASHPDGPVDESDGSDLDLDGFDDDSDGTQGASDLFADESLSEGDDANGESDIETDDDDDDINGGVEMLGPVNQASDEDSNADVDSSDKKRESETRSARRKRLKSLPMFASVDDYAEMLGEEDDISRIPVPAAPGVRYYQSLGTGGNINAQGSPKSRSRLRKILNIGLFGFAFATLGFCVALSPALLNLSVVVGSANKKPQAFVPENEEAAVVDATINNHPLAAALRSRPEMTESRPHMKLPEGFRKQTLTGGTLLGPGRLTVPPIMWLEQGGKSSVTIMHLGTDMCGHPRIVHGGLLATLLDEGLARCCFDALPSKVAVTARLEVNYRKPTPAGTFVVLRAETQRVEGRKAWVAGRIETLVDESKGEKPVVLVEANGLFISPKADLGFSTLLSKFT</sequence>
<organism evidence="6 7">
    <name type="scientific">Verticillium dahliae</name>
    <name type="common">Verticillium wilt</name>
    <dbReference type="NCBI Taxonomy" id="27337"/>
    <lineage>
        <taxon>Eukaryota</taxon>
        <taxon>Fungi</taxon>
        <taxon>Dikarya</taxon>
        <taxon>Ascomycota</taxon>
        <taxon>Pezizomycotina</taxon>
        <taxon>Sordariomycetes</taxon>
        <taxon>Hypocreomycetidae</taxon>
        <taxon>Glomerellales</taxon>
        <taxon>Plectosphaerellaceae</taxon>
        <taxon>Verticillium</taxon>
    </lineage>
</organism>
<evidence type="ECO:0000259" key="5">
    <source>
        <dbReference type="Pfam" id="PF03914"/>
    </source>
</evidence>
<gene>
    <name evidence="6" type="ORF">BJF96_g7565</name>
</gene>
<dbReference type="CDD" id="cd03443">
    <property type="entry name" value="PaaI_thioesterase"/>
    <property type="match status" value="1"/>
</dbReference>
<feature type="compositionally biased region" description="Acidic residues" evidence="2">
    <location>
        <begin position="154"/>
        <end position="163"/>
    </location>
</feature>
<evidence type="ECO:0000313" key="6">
    <source>
        <dbReference type="EMBL" id="PNH29186.1"/>
    </source>
</evidence>
<dbReference type="Proteomes" id="UP000236305">
    <property type="component" value="Unassembled WGS sequence"/>
</dbReference>
<feature type="region of interest" description="Disordered" evidence="2">
    <location>
        <begin position="151"/>
        <end position="202"/>
    </location>
</feature>
<feature type="compositionally biased region" description="Polar residues" evidence="2">
    <location>
        <begin position="181"/>
        <end position="198"/>
    </location>
</feature>
<feature type="compositionally biased region" description="Basic and acidic residues" evidence="2">
    <location>
        <begin position="164"/>
        <end position="174"/>
    </location>
</feature>
<evidence type="ECO:0000256" key="3">
    <source>
        <dbReference type="SAM" id="Phobius"/>
    </source>
</evidence>
<feature type="region of interest" description="Disordered" evidence="2">
    <location>
        <begin position="526"/>
        <end position="553"/>
    </location>
</feature>
<dbReference type="InterPro" id="IPR040155">
    <property type="entry name" value="CEBPZ/Mak21-like"/>
</dbReference>
<reference evidence="6 7" key="1">
    <citation type="submission" date="2017-12" db="EMBL/GenBank/DDBJ databases">
        <title>Comparative genomics yields insights into virulence evolution of Verticillium dahliae.</title>
        <authorList>
            <person name="Fan R."/>
            <person name="Armitage A.D."/>
            <person name="Cascant-Lopez E."/>
            <person name="Sobczyk M."/>
            <person name="Cockerton H.M."/>
            <person name="Harrison R.J."/>
        </authorList>
    </citation>
    <scope>NUCLEOTIDE SEQUENCE [LARGE SCALE GENOMIC DNA]</scope>
    <source>
        <strain evidence="6 7">12008</strain>
    </source>
</reference>
<accession>A0AA44WE43</accession>
<feature type="compositionally biased region" description="Basic and acidic residues" evidence="2">
    <location>
        <begin position="978"/>
        <end position="989"/>
    </location>
</feature>
<keyword evidence="3" id="KW-0472">Membrane</keyword>
<feature type="compositionally biased region" description="Acidic residues" evidence="2">
    <location>
        <begin position="900"/>
        <end position="919"/>
    </location>
</feature>
<evidence type="ECO:0000256" key="2">
    <source>
        <dbReference type="SAM" id="MobiDB-lite"/>
    </source>
</evidence>
<dbReference type="PANTHER" id="PTHR12048:SF0">
    <property type="entry name" value="CCAAT_ENHANCER-BINDING PROTEIN ZETA"/>
    <property type="match status" value="1"/>
</dbReference>
<dbReference type="PANTHER" id="PTHR12048">
    <property type="entry name" value="CCAAT-BINDING FACTOR-RELATED"/>
    <property type="match status" value="1"/>
</dbReference>
<dbReference type="GO" id="GO:0005634">
    <property type="term" value="C:nucleus"/>
    <property type="evidence" value="ECO:0007669"/>
    <property type="project" value="UniProtKB-ARBA"/>
</dbReference>
<evidence type="ECO:0008006" key="8">
    <source>
        <dbReference type="Google" id="ProtNLM"/>
    </source>
</evidence>
<feature type="domain" description="Thioesterase" evidence="4">
    <location>
        <begin position="1184"/>
        <end position="1251"/>
    </location>
</feature>
<feature type="region of interest" description="Disordered" evidence="2">
    <location>
        <begin position="861"/>
        <end position="992"/>
    </location>
</feature>
<feature type="compositionally biased region" description="Acidic residues" evidence="2">
    <location>
        <begin position="878"/>
        <end position="887"/>
    </location>
</feature>
<feature type="compositionally biased region" description="Polar residues" evidence="2">
    <location>
        <begin position="80"/>
        <end position="89"/>
    </location>
</feature>
<dbReference type="SUPFAM" id="SSF48371">
    <property type="entry name" value="ARM repeat"/>
    <property type="match status" value="1"/>
</dbReference>
<evidence type="ECO:0000259" key="4">
    <source>
        <dbReference type="Pfam" id="PF03061"/>
    </source>
</evidence>
<name>A0AA44WE43_VERDA</name>
<dbReference type="InterPro" id="IPR029069">
    <property type="entry name" value="HotDog_dom_sf"/>
</dbReference>
<dbReference type="InterPro" id="IPR016024">
    <property type="entry name" value="ARM-type_fold"/>
</dbReference>
<evidence type="ECO:0000313" key="7">
    <source>
        <dbReference type="Proteomes" id="UP000236305"/>
    </source>
</evidence>
<feature type="domain" description="CCAAT-binding factor" evidence="5">
    <location>
        <begin position="601"/>
        <end position="766"/>
    </location>
</feature>
<comment type="caution">
    <text evidence="6">The sequence shown here is derived from an EMBL/GenBank/DDBJ whole genome shotgun (WGS) entry which is preliminary data.</text>
</comment>
<feature type="transmembrane region" description="Helical" evidence="3">
    <location>
        <begin position="1055"/>
        <end position="1079"/>
    </location>
</feature>
<dbReference type="EMBL" id="MPSH01000028">
    <property type="protein sequence ID" value="PNH29186.1"/>
    <property type="molecule type" value="Genomic_DNA"/>
</dbReference>
<dbReference type="Pfam" id="PF03914">
    <property type="entry name" value="CBF"/>
    <property type="match status" value="1"/>
</dbReference>
<dbReference type="Pfam" id="PF03061">
    <property type="entry name" value="4HBT"/>
    <property type="match status" value="1"/>
</dbReference>
<dbReference type="InterPro" id="IPR005612">
    <property type="entry name" value="CCAAT-binding_factor"/>
</dbReference>
<keyword evidence="3" id="KW-0812">Transmembrane</keyword>
<comment type="similarity">
    <text evidence="1">Belongs to the CBF/MAK21 family.</text>
</comment>
<evidence type="ECO:0000256" key="1">
    <source>
        <dbReference type="ARBA" id="ARBA00007797"/>
    </source>
</evidence>